<sequence>MNETDFLKSKRDHKAHVDRKAIRVGPYSVGEKQLLVELVGRARNTVRSISTPMTADQYKQIWMDISNCMHAHGWPKRSWKALRVKAQTMVSCAMENNGSVGAVLHDTPISRLGQFVNSCVSVIEQRVTSASGVSEPICSSIVSTPTPTPTPARPRLLSSSEASAETVMRLANLTRSSLGTPNVQDSAGRRRNGAPQILHSCLTSLNHDVFADGRKGNYEFYSGPSVAVSSGTADGPTVLEVLNDDLLGGEDRIELCVSSDDESDEKLSVNNESTETDKCVNGDPEKEPESNGTSVLQK</sequence>
<organism evidence="3 4">
    <name type="scientific">Fasciola hepatica</name>
    <name type="common">Liver fluke</name>
    <dbReference type="NCBI Taxonomy" id="6192"/>
    <lineage>
        <taxon>Eukaryota</taxon>
        <taxon>Metazoa</taxon>
        <taxon>Spiralia</taxon>
        <taxon>Lophotrochozoa</taxon>
        <taxon>Platyhelminthes</taxon>
        <taxon>Trematoda</taxon>
        <taxon>Digenea</taxon>
        <taxon>Plagiorchiida</taxon>
        <taxon>Echinostomata</taxon>
        <taxon>Echinostomatoidea</taxon>
        <taxon>Fasciolidae</taxon>
        <taxon>Fasciola</taxon>
    </lineage>
</organism>
<evidence type="ECO:0000313" key="4">
    <source>
        <dbReference type="Proteomes" id="UP000230066"/>
    </source>
</evidence>
<keyword evidence="4" id="KW-1185">Reference proteome</keyword>
<proteinExistence type="predicted"/>
<reference evidence="3" key="1">
    <citation type="submission" date="2019-03" db="EMBL/GenBank/DDBJ databases">
        <title>Improved annotation for the trematode Fasciola hepatica.</title>
        <authorList>
            <person name="Choi Y.-J."/>
            <person name="Martin J."/>
            <person name="Mitreva M."/>
        </authorList>
    </citation>
    <scope>NUCLEOTIDE SEQUENCE [LARGE SCALE GENOMIC DNA]</scope>
</reference>
<dbReference type="InterPro" id="IPR028002">
    <property type="entry name" value="Myb_DNA-bind_5"/>
</dbReference>
<gene>
    <name evidence="3" type="ORF">D915_009562</name>
</gene>
<feature type="compositionally biased region" description="Basic and acidic residues" evidence="1">
    <location>
        <begin position="275"/>
        <end position="289"/>
    </location>
</feature>
<protein>
    <recommendedName>
        <fullName evidence="2">Myb/SANT-like DNA-binding domain-containing protein</fullName>
    </recommendedName>
</protein>
<feature type="domain" description="Myb/SANT-like DNA-binding" evidence="2">
    <location>
        <begin position="27"/>
        <end position="89"/>
    </location>
</feature>
<comment type="caution">
    <text evidence="3">The sequence shown here is derived from an EMBL/GenBank/DDBJ whole genome shotgun (WGS) entry which is preliminary data.</text>
</comment>
<dbReference type="EMBL" id="JXXN02006334">
    <property type="protein sequence ID" value="THD19474.1"/>
    <property type="molecule type" value="Genomic_DNA"/>
</dbReference>
<dbReference type="Proteomes" id="UP000230066">
    <property type="component" value="Unassembled WGS sequence"/>
</dbReference>
<evidence type="ECO:0000313" key="3">
    <source>
        <dbReference type="EMBL" id="THD19474.1"/>
    </source>
</evidence>
<name>A0A4E0QYR5_FASHE</name>
<feature type="region of interest" description="Disordered" evidence="1">
    <location>
        <begin position="258"/>
        <end position="298"/>
    </location>
</feature>
<evidence type="ECO:0000256" key="1">
    <source>
        <dbReference type="SAM" id="MobiDB-lite"/>
    </source>
</evidence>
<accession>A0A4E0QYR5</accession>
<dbReference type="Pfam" id="PF13873">
    <property type="entry name" value="Myb_DNA-bind_5"/>
    <property type="match status" value="1"/>
</dbReference>
<dbReference type="AlphaFoldDB" id="A0A4E0QYR5"/>
<evidence type="ECO:0000259" key="2">
    <source>
        <dbReference type="Pfam" id="PF13873"/>
    </source>
</evidence>